<protein>
    <submittedName>
        <fullName evidence="1">Uncharacterized protein</fullName>
    </submittedName>
</protein>
<dbReference type="AlphaFoldDB" id="A0A5N6RAR3"/>
<dbReference type="Proteomes" id="UP000327013">
    <property type="component" value="Chromosome 6"/>
</dbReference>
<proteinExistence type="predicted"/>
<dbReference type="EMBL" id="CM017326">
    <property type="protein sequence ID" value="KAE8075734.1"/>
    <property type="molecule type" value="Genomic_DNA"/>
</dbReference>
<reference evidence="1 2" key="1">
    <citation type="submission" date="2019-06" db="EMBL/GenBank/DDBJ databases">
        <title>A chromosomal-level reference genome of Carpinus fangiana (Coryloideae, Betulaceae).</title>
        <authorList>
            <person name="Yang X."/>
            <person name="Wang Z."/>
            <person name="Zhang L."/>
            <person name="Hao G."/>
            <person name="Liu J."/>
            <person name="Yang Y."/>
        </authorList>
    </citation>
    <scope>NUCLEOTIDE SEQUENCE [LARGE SCALE GENOMIC DNA]</scope>
    <source>
        <strain evidence="1">Cfa_2016G</strain>
        <tissue evidence="1">Leaf</tissue>
    </source>
</reference>
<sequence length="134" mass="15022">MFMNLTANYTFSTVISIENPNYGSFLFKNTTAYVNYHGDLVREAPIGGRHVPARVELNLTTSVSLVPRRLLNNSLFLGDLAAERFNLTSTATLPGKVNLLKIFKLHATVYNRCNISIFVHSRSVESICETKLKL</sequence>
<evidence type="ECO:0000313" key="2">
    <source>
        <dbReference type="Proteomes" id="UP000327013"/>
    </source>
</evidence>
<accession>A0A5N6RAR3</accession>
<evidence type="ECO:0000313" key="1">
    <source>
        <dbReference type="EMBL" id="KAE8075734.1"/>
    </source>
</evidence>
<keyword evidence="2" id="KW-1185">Reference proteome</keyword>
<dbReference type="OrthoDB" id="674678at2759"/>
<name>A0A5N6RAR3_9ROSI</name>
<gene>
    <name evidence="1" type="ORF">FH972_014426</name>
</gene>
<organism evidence="1 2">
    <name type="scientific">Carpinus fangiana</name>
    <dbReference type="NCBI Taxonomy" id="176857"/>
    <lineage>
        <taxon>Eukaryota</taxon>
        <taxon>Viridiplantae</taxon>
        <taxon>Streptophyta</taxon>
        <taxon>Embryophyta</taxon>
        <taxon>Tracheophyta</taxon>
        <taxon>Spermatophyta</taxon>
        <taxon>Magnoliopsida</taxon>
        <taxon>eudicotyledons</taxon>
        <taxon>Gunneridae</taxon>
        <taxon>Pentapetalae</taxon>
        <taxon>rosids</taxon>
        <taxon>fabids</taxon>
        <taxon>Fagales</taxon>
        <taxon>Betulaceae</taxon>
        <taxon>Carpinus</taxon>
    </lineage>
</organism>